<dbReference type="Proteomes" id="UP000887013">
    <property type="component" value="Unassembled WGS sequence"/>
</dbReference>
<keyword evidence="2" id="KW-1185">Reference proteome</keyword>
<organism evidence="1 2">
    <name type="scientific">Nephila pilipes</name>
    <name type="common">Giant wood spider</name>
    <name type="synonym">Nephila maculata</name>
    <dbReference type="NCBI Taxonomy" id="299642"/>
    <lineage>
        <taxon>Eukaryota</taxon>
        <taxon>Metazoa</taxon>
        <taxon>Ecdysozoa</taxon>
        <taxon>Arthropoda</taxon>
        <taxon>Chelicerata</taxon>
        <taxon>Arachnida</taxon>
        <taxon>Araneae</taxon>
        <taxon>Araneomorphae</taxon>
        <taxon>Entelegynae</taxon>
        <taxon>Araneoidea</taxon>
        <taxon>Nephilidae</taxon>
        <taxon>Nephila</taxon>
    </lineage>
</organism>
<accession>A0A8X6P1J7</accession>
<evidence type="ECO:0000313" key="1">
    <source>
        <dbReference type="EMBL" id="GFT42946.1"/>
    </source>
</evidence>
<sequence>MADPPGIDQVRPFTFPFSPFFEPPPAPMSVHPEVPSHRIWIPSCGSVIPFSAGVLRMNCPSVRHSVGDLFNRFQVHPDRHAHPERGRKYSRLKIIDDDIELLRPGGDPTPPDLIPSF</sequence>
<evidence type="ECO:0000313" key="2">
    <source>
        <dbReference type="Proteomes" id="UP000887013"/>
    </source>
</evidence>
<dbReference type="AlphaFoldDB" id="A0A8X6P1J7"/>
<proteinExistence type="predicted"/>
<protein>
    <submittedName>
        <fullName evidence="1">Uncharacterized protein</fullName>
    </submittedName>
</protein>
<reference evidence="1" key="1">
    <citation type="submission" date="2020-08" db="EMBL/GenBank/DDBJ databases">
        <title>Multicomponent nature underlies the extraordinary mechanical properties of spider dragline silk.</title>
        <authorList>
            <person name="Kono N."/>
            <person name="Nakamura H."/>
            <person name="Mori M."/>
            <person name="Yoshida Y."/>
            <person name="Ohtoshi R."/>
            <person name="Malay A.D."/>
            <person name="Moran D.A.P."/>
            <person name="Tomita M."/>
            <person name="Numata K."/>
            <person name="Arakawa K."/>
        </authorList>
    </citation>
    <scope>NUCLEOTIDE SEQUENCE</scope>
</reference>
<name>A0A8X6P1J7_NEPPI</name>
<dbReference type="EMBL" id="BMAW01015302">
    <property type="protein sequence ID" value="GFT42946.1"/>
    <property type="molecule type" value="Genomic_DNA"/>
</dbReference>
<gene>
    <name evidence="1" type="ORF">NPIL_538711</name>
</gene>
<comment type="caution">
    <text evidence="1">The sequence shown here is derived from an EMBL/GenBank/DDBJ whole genome shotgun (WGS) entry which is preliminary data.</text>
</comment>